<sequence length="1108" mass="126601">MGVRVAEPRTRRGRVVRPTWKVRDELPEAPGSVETAQSSSNIPTVAPAGPLRRVRLLVTQVTRTVANKFGLARIYKRRPVNTRSDTVDLQQAYTPAVNSLRDPRPIPDIIHPFPNLSCYLYSRHHWLDGDKKTLENRRALSGLLGSSLFVQDDIKGQNFEVLEDRLYEQIGQKSTAESRRTDAAARQRASRHDHVPTTAAEHPVEGEPYPVHGFWHKNLCDEIKKTASSDPAASRFVWDPHQVEYTSQPGAPPESVYGELYNSQVFIQEDLRLQNSPSEDGCDLPRAIAACMFASDATLVTQWGQKKVWPVYMYFGNQSKYERARPTAHAGHLVGYLPSLPDDVQDFIRAKFGKPGTATYLTHCRRELFQGAWAIMLDDQFVEAYKHGMVVDCADGIRRRIYPRIFIYSADYPEKVLIATLRDKGGCPCVRCTIPFDLIPNLGTAEDMAIRVNQARADTAERRSQVEEARKLIYEDGYVVTIPTVNAFASRIGQHEHSRFDFHRILAVDELHEWEIGTWKAVLLHLIRILEASGGDLIHIFNERFRNVPVFGQCTIRKFSTSVSDMKRMAARDYEDILQCIIPCIEGLLPSPFNEDILDLLYVCNYWHSLAKMRMHTDSSLALFDHVTTALGNHLRYFERVTCPHFATKETQREYQTRIRAESRRNVQQPGVGPLASSGASGRRERKFQMKTIKAHSLGDYPNYIRENGTTDSYSTKIGEQRHREPKRQKTRVSDKNADAQMIKVETIQNRLRDIQYELARDYGFRVRNHIPMFVTAKEPGDVENSDIVKPEDHHKMAKSEKDPLYVRYWLADHASDPATEHFSASLNAHICERLDIPTASQIIFEKERIYQHAIFHVNHTTYDLQRDRDTIHRSTDRVAIMVASRDSESSRCPWMYAEVLGIYHANVLQPDNPDASTATRLEFLWVRWMERDTSEAAGVSSYRLQRLKYAPIDSVDAFGFVDPVSVIRGCHLIPAFYHGRGPSPAQESLVHNTGRDWKYYYVMRFVDRDMNTRYMGLGVGHIDGVKARYPESMTSEIWNKVIPESADKDTASQDSNNNLPEGAHAEARMVDLENVDENVTSDDEHSNDEDELQLSDLDNELENNLDL</sequence>
<feature type="region of interest" description="Disordered" evidence="1">
    <location>
        <begin position="704"/>
        <end position="737"/>
    </location>
</feature>
<dbReference type="Pfam" id="PF18759">
    <property type="entry name" value="Plavaka"/>
    <property type="match status" value="1"/>
</dbReference>
<dbReference type="InterPro" id="IPR041078">
    <property type="entry name" value="Plavaka"/>
</dbReference>
<gene>
    <name evidence="2" type="ORF">EUX98_g9355</name>
</gene>
<protein>
    <submittedName>
        <fullName evidence="2">Uncharacterized protein</fullName>
    </submittedName>
</protein>
<evidence type="ECO:0000256" key="1">
    <source>
        <dbReference type="SAM" id="MobiDB-lite"/>
    </source>
</evidence>
<dbReference type="AlphaFoldDB" id="A0A4S4LUG1"/>
<organism evidence="2 3">
    <name type="scientific">Antrodiella citrinella</name>
    <dbReference type="NCBI Taxonomy" id="2447956"/>
    <lineage>
        <taxon>Eukaryota</taxon>
        <taxon>Fungi</taxon>
        <taxon>Dikarya</taxon>
        <taxon>Basidiomycota</taxon>
        <taxon>Agaricomycotina</taxon>
        <taxon>Agaricomycetes</taxon>
        <taxon>Polyporales</taxon>
        <taxon>Steccherinaceae</taxon>
        <taxon>Antrodiella</taxon>
    </lineage>
</organism>
<dbReference type="EMBL" id="SGPM01000759">
    <property type="protein sequence ID" value="THH16116.1"/>
    <property type="molecule type" value="Genomic_DNA"/>
</dbReference>
<dbReference type="OrthoDB" id="2687259at2759"/>
<feature type="compositionally biased region" description="Basic and acidic residues" evidence="1">
    <location>
        <begin position="176"/>
        <end position="195"/>
    </location>
</feature>
<feature type="region of interest" description="Disordered" evidence="1">
    <location>
        <begin position="1047"/>
        <end position="1108"/>
    </location>
</feature>
<comment type="caution">
    <text evidence="2">The sequence shown here is derived from an EMBL/GenBank/DDBJ whole genome shotgun (WGS) entry which is preliminary data.</text>
</comment>
<keyword evidence="3" id="KW-1185">Reference proteome</keyword>
<feature type="region of interest" description="Disordered" evidence="1">
    <location>
        <begin position="663"/>
        <end position="686"/>
    </location>
</feature>
<accession>A0A4S4LUG1</accession>
<evidence type="ECO:0000313" key="2">
    <source>
        <dbReference type="EMBL" id="THH16116.1"/>
    </source>
</evidence>
<evidence type="ECO:0000313" key="3">
    <source>
        <dbReference type="Proteomes" id="UP000308730"/>
    </source>
</evidence>
<reference evidence="2 3" key="1">
    <citation type="submission" date="2019-02" db="EMBL/GenBank/DDBJ databases">
        <title>Genome sequencing of the rare red list fungi Antrodiella citrinella (Flaviporus citrinellus).</title>
        <authorList>
            <person name="Buettner E."/>
            <person name="Kellner H."/>
        </authorList>
    </citation>
    <scope>NUCLEOTIDE SEQUENCE [LARGE SCALE GENOMIC DNA]</scope>
    <source>
        <strain evidence="2 3">DSM 108506</strain>
    </source>
</reference>
<feature type="region of interest" description="Disordered" evidence="1">
    <location>
        <begin position="172"/>
        <end position="203"/>
    </location>
</feature>
<proteinExistence type="predicted"/>
<name>A0A4S4LUG1_9APHY</name>
<dbReference type="Proteomes" id="UP000308730">
    <property type="component" value="Unassembled WGS sequence"/>
</dbReference>
<feature type="compositionally biased region" description="Polar residues" evidence="1">
    <location>
        <begin position="708"/>
        <end position="718"/>
    </location>
</feature>
<feature type="compositionally biased region" description="Acidic residues" evidence="1">
    <location>
        <begin position="1074"/>
        <end position="1108"/>
    </location>
</feature>